<gene>
    <name evidence="3" type="ORF">GGR04_000127</name>
</gene>
<dbReference type="EMBL" id="JACIEK010000001">
    <property type="protein sequence ID" value="MBB3996306.1"/>
    <property type="molecule type" value="Genomic_DNA"/>
</dbReference>
<evidence type="ECO:0000259" key="2">
    <source>
        <dbReference type="Pfam" id="PF01266"/>
    </source>
</evidence>
<dbReference type="PANTHER" id="PTHR13847">
    <property type="entry name" value="SARCOSINE DEHYDROGENASE-RELATED"/>
    <property type="match status" value="1"/>
</dbReference>
<comment type="caution">
    <text evidence="3">The sequence shown here is derived from an EMBL/GenBank/DDBJ whole genome shotgun (WGS) entry which is preliminary data.</text>
</comment>
<reference evidence="3 4" key="1">
    <citation type="submission" date="2020-08" db="EMBL/GenBank/DDBJ databases">
        <title>Genomic Encyclopedia of Type Strains, Phase IV (KMG-IV): sequencing the most valuable type-strain genomes for metagenomic binning, comparative biology and taxonomic classification.</title>
        <authorList>
            <person name="Goeker M."/>
        </authorList>
    </citation>
    <scope>NUCLEOTIDE SEQUENCE [LARGE SCALE GENOMIC DNA]</scope>
    <source>
        <strain evidence="3 4">DSM 102238</strain>
    </source>
</reference>
<dbReference type="Proteomes" id="UP000542776">
    <property type="component" value="Unassembled WGS sequence"/>
</dbReference>
<sequence>MTQPDILVLGAGIVGVSAALHLQARGRDVVLVDRRAPGEGTSFGNAGLIERSSMVPYAFPRRWRTVLRYGLNRSTDLRFDWRHLPAAAPFLLRYWHHSAPRRLALAAEAMRPLVEASVAEHDALIAEAGAADLVRAEGWIALWRSPEGFRDGVTNSGTTPYRGLGADVLDAAAFAACEPDFAPGAVAGAIHWRDPKTVSDPSELTKRYARLFERRGGRVVQGDASTLDTSGSRWAVETADGPLRAGAAVVALGPQSGILARRFGSPVPLGIKRGYHRHYTPPPGRTLRHAVVDEDFGYVLAPMRRGVRLTTGVEFAHPDAPADPTQIVRAERRAHEIFDLGTPVETTPWLGLRPCLPDMRPVIGPAPGHPGLWFDFGHAHHGLTVGPASGRLLAEMMTGETPFADPAPFAATRFLRHP</sequence>
<dbReference type="GO" id="GO:0016491">
    <property type="term" value="F:oxidoreductase activity"/>
    <property type="evidence" value="ECO:0007669"/>
    <property type="project" value="UniProtKB-KW"/>
</dbReference>
<evidence type="ECO:0000313" key="3">
    <source>
        <dbReference type="EMBL" id="MBB3996306.1"/>
    </source>
</evidence>
<dbReference type="SUPFAM" id="SSF54373">
    <property type="entry name" value="FAD-linked reductases, C-terminal domain"/>
    <property type="match status" value="1"/>
</dbReference>
<dbReference type="EC" id="1.4.99.-" evidence="3"/>
<name>A0A7W6E7R6_9HYPH</name>
<proteinExistence type="predicted"/>
<dbReference type="GO" id="GO:0005737">
    <property type="term" value="C:cytoplasm"/>
    <property type="evidence" value="ECO:0007669"/>
    <property type="project" value="TreeGrafter"/>
</dbReference>
<dbReference type="InterPro" id="IPR036188">
    <property type="entry name" value="FAD/NAD-bd_sf"/>
</dbReference>
<dbReference type="InterPro" id="IPR006076">
    <property type="entry name" value="FAD-dep_OxRdtase"/>
</dbReference>
<keyword evidence="4" id="KW-1185">Reference proteome</keyword>
<keyword evidence="1 3" id="KW-0560">Oxidoreductase</keyword>
<protein>
    <submittedName>
        <fullName evidence="3">D-amino-acid dehydrogenase</fullName>
        <ecNumber evidence="3">1.4.99.-</ecNumber>
    </submittedName>
</protein>
<evidence type="ECO:0000313" key="4">
    <source>
        <dbReference type="Proteomes" id="UP000542776"/>
    </source>
</evidence>
<accession>A0A7W6E7R6</accession>
<dbReference type="PANTHER" id="PTHR13847:SF289">
    <property type="entry name" value="GLYCINE OXIDASE"/>
    <property type="match status" value="1"/>
</dbReference>
<organism evidence="3 4">
    <name type="scientific">Aureimonas pseudogalii</name>
    <dbReference type="NCBI Taxonomy" id="1744844"/>
    <lineage>
        <taxon>Bacteria</taxon>
        <taxon>Pseudomonadati</taxon>
        <taxon>Pseudomonadota</taxon>
        <taxon>Alphaproteobacteria</taxon>
        <taxon>Hyphomicrobiales</taxon>
        <taxon>Aurantimonadaceae</taxon>
        <taxon>Aureimonas</taxon>
    </lineage>
</organism>
<dbReference type="Pfam" id="PF01266">
    <property type="entry name" value="DAO"/>
    <property type="match status" value="1"/>
</dbReference>
<dbReference type="Gene3D" id="3.50.50.60">
    <property type="entry name" value="FAD/NAD(P)-binding domain"/>
    <property type="match status" value="2"/>
</dbReference>
<dbReference type="AlphaFoldDB" id="A0A7W6E7R6"/>
<dbReference type="SUPFAM" id="SSF51905">
    <property type="entry name" value="FAD/NAD(P)-binding domain"/>
    <property type="match status" value="1"/>
</dbReference>
<dbReference type="Gene3D" id="3.30.9.10">
    <property type="entry name" value="D-Amino Acid Oxidase, subunit A, domain 2"/>
    <property type="match status" value="1"/>
</dbReference>
<feature type="domain" description="FAD dependent oxidoreductase" evidence="2">
    <location>
        <begin position="5"/>
        <end position="396"/>
    </location>
</feature>
<dbReference type="RefSeq" id="WP_183196829.1">
    <property type="nucleotide sequence ID" value="NZ_JACIEK010000001.1"/>
</dbReference>
<evidence type="ECO:0000256" key="1">
    <source>
        <dbReference type="ARBA" id="ARBA00023002"/>
    </source>
</evidence>